<organism evidence="1 2">
    <name type="scientific">Stieleria varia</name>
    <dbReference type="NCBI Taxonomy" id="2528005"/>
    <lineage>
        <taxon>Bacteria</taxon>
        <taxon>Pseudomonadati</taxon>
        <taxon>Planctomycetota</taxon>
        <taxon>Planctomycetia</taxon>
        <taxon>Pirellulales</taxon>
        <taxon>Pirellulaceae</taxon>
        <taxon>Stieleria</taxon>
    </lineage>
</organism>
<evidence type="ECO:0000313" key="1">
    <source>
        <dbReference type="EMBL" id="TWU01078.1"/>
    </source>
</evidence>
<keyword evidence="2" id="KW-1185">Reference proteome</keyword>
<proteinExistence type="predicted"/>
<evidence type="ECO:0000313" key="2">
    <source>
        <dbReference type="Proteomes" id="UP000320176"/>
    </source>
</evidence>
<dbReference type="EMBL" id="SJPN01000005">
    <property type="protein sequence ID" value="TWU01078.1"/>
    <property type="molecule type" value="Genomic_DNA"/>
</dbReference>
<comment type="caution">
    <text evidence="1">The sequence shown here is derived from an EMBL/GenBank/DDBJ whole genome shotgun (WGS) entry which is preliminary data.</text>
</comment>
<gene>
    <name evidence="1" type="ORF">Pla52n_44490</name>
</gene>
<name>A0A5C6ANI7_9BACT</name>
<accession>A0A5C6ANI7</accession>
<dbReference type="AlphaFoldDB" id="A0A5C6ANI7"/>
<protein>
    <submittedName>
        <fullName evidence="1">Uncharacterized protein</fullName>
    </submittedName>
</protein>
<dbReference type="RefSeq" id="WP_146521572.1">
    <property type="nucleotide sequence ID" value="NZ_CP151726.1"/>
</dbReference>
<dbReference type="Proteomes" id="UP000320176">
    <property type="component" value="Unassembled WGS sequence"/>
</dbReference>
<reference evidence="1 2" key="1">
    <citation type="submission" date="2019-02" db="EMBL/GenBank/DDBJ databases">
        <title>Deep-cultivation of Planctomycetes and their phenomic and genomic characterization uncovers novel biology.</title>
        <authorList>
            <person name="Wiegand S."/>
            <person name="Jogler M."/>
            <person name="Boedeker C."/>
            <person name="Pinto D."/>
            <person name="Vollmers J."/>
            <person name="Rivas-Marin E."/>
            <person name="Kohn T."/>
            <person name="Peeters S.H."/>
            <person name="Heuer A."/>
            <person name="Rast P."/>
            <person name="Oberbeckmann S."/>
            <person name="Bunk B."/>
            <person name="Jeske O."/>
            <person name="Meyerdierks A."/>
            <person name="Storesund J.E."/>
            <person name="Kallscheuer N."/>
            <person name="Luecker S."/>
            <person name="Lage O.M."/>
            <person name="Pohl T."/>
            <person name="Merkel B.J."/>
            <person name="Hornburger P."/>
            <person name="Mueller R.-W."/>
            <person name="Bruemmer F."/>
            <person name="Labrenz M."/>
            <person name="Spormann A.M."/>
            <person name="Op Den Camp H."/>
            <person name="Overmann J."/>
            <person name="Amann R."/>
            <person name="Jetten M.S.M."/>
            <person name="Mascher T."/>
            <person name="Medema M.H."/>
            <person name="Devos D.P."/>
            <person name="Kaster A.-K."/>
            <person name="Ovreas L."/>
            <person name="Rohde M."/>
            <person name="Galperin M.Y."/>
            <person name="Jogler C."/>
        </authorList>
    </citation>
    <scope>NUCLEOTIDE SEQUENCE [LARGE SCALE GENOMIC DNA]</scope>
    <source>
        <strain evidence="1 2">Pla52n</strain>
    </source>
</reference>
<sequence length="92" mass="9824">MRVCEEGNAILKIAVVVSDSVNVTGVDSRAVCEPATDSRELVEAKLWFAIGTYATGLPDLPQKDAESMLWRPIEVVFTGASARNSPSKSIAS</sequence>